<reference evidence="1" key="1">
    <citation type="submission" date="2020-08" db="EMBL/GenBank/DDBJ databases">
        <title>Multicomponent nature underlies the extraordinary mechanical properties of spider dragline silk.</title>
        <authorList>
            <person name="Kono N."/>
            <person name="Nakamura H."/>
            <person name="Mori M."/>
            <person name="Yoshida Y."/>
            <person name="Ohtoshi R."/>
            <person name="Malay A.D."/>
            <person name="Moran D.A.P."/>
            <person name="Tomita M."/>
            <person name="Numata K."/>
            <person name="Arakawa K."/>
        </authorList>
    </citation>
    <scope>NUCLEOTIDE SEQUENCE</scope>
</reference>
<evidence type="ECO:0000313" key="2">
    <source>
        <dbReference type="EMBL" id="GFU13515.1"/>
    </source>
</evidence>
<name>A0A8X6MC29_NEPPI</name>
<proteinExistence type="predicted"/>
<keyword evidence="3" id="KW-1185">Reference proteome</keyword>
<dbReference type="Proteomes" id="UP000887013">
    <property type="component" value="Unassembled WGS sequence"/>
</dbReference>
<accession>A0A8X6MC29</accession>
<evidence type="ECO:0000313" key="3">
    <source>
        <dbReference type="Proteomes" id="UP000887013"/>
    </source>
</evidence>
<evidence type="ECO:0000313" key="1">
    <source>
        <dbReference type="EMBL" id="GFS43269.1"/>
    </source>
</evidence>
<dbReference type="EMBL" id="BMAW01029751">
    <property type="protein sequence ID" value="GFU13515.1"/>
    <property type="molecule type" value="Genomic_DNA"/>
</dbReference>
<gene>
    <name evidence="1" type="ORF">NPIL_316831</name>
    <name evidence="2" type="ORF">NPIL_558091</name>
</gene>
<dbReference type="EMBL" id="BMAW01044189">
    <property type="protein sequence ID" value="GFS43269.1"/>
    <property type="molecule type" value="Genomic_DNA"/>
</dbReference>
<comment type="caution">
    <text evidence="1">The sequence shown here is derived from an EMBL/GenBank/DDBJ whole genome shotgun (WGS) entry which is preliminary data.</text>
</comment>
<sequence>MTRYSTDGKTVAIWRHPAAFKNSNKAFRFPITLKQRWAHHANRSFSRGIDAGLVTVETFKLRRRDAGREGFSERIEKAPNGMTREAMDLVPEEHIWSILGSITRR</sequence>
<protein>
    <submittedName>
        <fullName evidence="1">Uncharacterized protein</fullName>
    </submittedName>
</protein>
<dbReference type="AlphaFoldDB" id="A0A8X6MC29"/>
<organism evidence="1 3">
    <name type="scientific">Nephila pilipes</name>
    <name type="common">Giant wood spider</name>
    <name type="synonym">Nephila maculata</name>
    <dbReference type="NCBI Taxonomy" id="299642"/>
    <lineage>
        <taxon>Eukaryota</taxon>
        <taxon>Metazoa</taxon>
        <taxon>Ecdysozoa</taxon>
        <taxon>Arthropoda</taxon>
        <taxon>Chelicerata</taxon>
        <taxon>Arachnida</taxon>
        <taxon>Araneae</taxon>
        <taxon>Araneomorphae</taxon>
        <taxon>Entelegynae</taxon>
        <taxon>Araneoidea</taxon>
        <taxon>Nephilidae</taxon>
        <taxon>Nephila</taxon>
    </lineage>
</organism>